<evidence type="ECO:0000256" key="1">
    <source>
        <dbReference type="SAM" id="MobiDB-lite"/>
    </source>
</evidence>
<dbReference type="AlphaFoldDB" id="A0A9P8RJX7"/>
<sequence length="201" mass="23931">MRLWISQGPIDPVLGRDRAIDQNYIREYHNEQDYANEPWNHYKDAVEAYLSIREAHRKDFLRHVKDPKVTHEIERIDKSCNSFLTRPDVKILIDRLQKLKTDWKGEVVSDISQIRQERQAQLDETIKPEYKEYLRDWDEKHLAAIRPPKITEGIVPRSSWPRRRLPIISQIAMQLNKHNKHRSARPRGRRISSHPLRPGGI</sequence>
<accession>A0A9P8RJX7</accession>
<dbReference type="OrthoDB" id="341259at2759"/>
<evidence type="ECO:0000313" key="3">
    <source>
        <dbReference type="Proteomes" id="UP000758603"/>
    </source>
</evidence>
<dbReference type="EMBL" id="JAGPXC010000014">
    <property type="protein sequence ID" value="KAH6640065.1"/>
    <property type="molecule type" value="Genomic_DNA"/>
</dbReference>
<dbReference type="RefSeq" id="XP_045951139.1">
    <property type="nucleotide sequence ID" value="XM_046101131.1"/>
</dbReference>
<keyword evidence="3" id="KW-1185">Reference proteome</keyword>
<gene>
    <name evidence="2" type="ORF">BKA67DRAFT_542591</name>
</gene>
<reference evidence="2" key="1">
    <citation type="journal article" date="2021" name="Nat. Commun.">
        <title>Genetic determinants of endophytism in the Arabidopsis root mycobiome.</title>
        <authorList>
            <person name="Mesny F."/>
            <person name="Miyauchi S."/>
            <person name="Thiergart T."/>
            <person name="Pickel B."/>
            <person name="Atanasova L."/>
            <person name="Karlsson M."/>
            <person name="Huettel B."/>
            <person name="Barry K.W."/>
            <person name="Haridas S."/>
            <person name="Chen C."/>
            <person name="Bauer D."/>
            <person name="Andreopoulos W."/>
            <person name="Pangilinan J."/>
            <person name="LaButti K."/>
            <person name="Riley R."/>
            <person name="Lipzen A."/>
            <person name="Clum A."/>
            <person name="Drula E."/>
            <person name="Henrissat B."/>
            <person name="Kohler A."/>
            <person name="Grigoriev I.V."/>
            <person name="Martin F.M."/>
            <person name="Hacquard S."/>
        </authorList>
    </citation>
    <scope>NUCLEOTIDE SEQUENCE</scope>
    <source>
        <strain evidence="2">MPI-SDFR-AT-0073</strain>
    </source>
</reference>
<dbReference type="Proteomes" id="UP000758603">
    <property type="component" value="Unassembled WGS sequence"/>
</dbReference>
<evidence type="ECO:0000313" key="2">
    <source>
        <dbReference type="EMBL" id="KAH6640065.1"/>
    </source>
</evidence>
<protein>
    <submittedName>
        <fullName evidence="2">Uncharacterized protein</fullName>
    </submittedName>
</protein>
<organism evidence="2 3">
    <name type="scientific">Truncatella angustata</name>
    <dbReference type="NCBI Taxonomy" id="152316"/>
    <lineage>
        <taxon>Eukaryota</taxon>
        <taxon>Fungi</taxon>
        <taxon>Dikarya</taxon>
        <taxon>Ascomycota</taxon>
        <taxon>Pezizomycotina</taxon>
        <taxon>Sordariomycetes</taxon>
        <taxon>Xylariomycetidae</taxon>
        <taxon>Amphisphaeriales</taxon>
        <taxon>Sporocadaceae</taxon>
        <taxon>Truncatella</taxon>
    </lineage>
</organism>
<proteinExistence type="predicted"/>
<dbReference type="GeneID" id="70130023"/>
<feature type="region of interest" description="Disordered" evidence="1">
    <location>
        <begin position="177"/>
        <end position="201"/>
    </location>
</feature>
<name>A0A9P8RJX7_9PEZI</name>
<comment type="caution">
    <text evidence="2">The sequence shown here is derived from an EMBL/GenBank/DDBJ whole genome shotgun (WGS) entry which is preliminary data.</text>
</comment>
<feature type="compositionally biased region" description="Basic residues" evidence="1">
    <location>
        <begin position="177"/>
        <end position="192"/>
    </location>
</feature>